<gene>
    <name evidence="1" type="ORF">H4W80_006872</name>
</gene>
<accession>A0ABR9M704</accession>
<evidence type="ECO:0000313" key="1">
    <source>
        <dbReference type="EMBL" id="MBE1588614.1"/>
    </source>
</evidence>
<dbReference type="Proteomes" id="UP000633509">
    <property type="component" value="Unassembled WGS sequence"/>
</dbReference>
<comment type="caution">
    <text evidence="1">The sequence shown here is derived from an EMBL/GenBank/DDBJ whole genome shotgun (WGS) entry which is preliminary data.</text>
</comment>
<reference evidence="1 2" key="1">
    <citation type="submission" date="2020-10" db="EMBL/GenBank/DDBJ databases">
        <title>Sequencing the genomes of 1000 actinobacteria strains.</title>
        <authorList>
            <person name="Klenk H.-P."/>
        </authorList>
    </citation>
    <scope>NUCLEOTIDE SEQUENCE [LARGE SCALE GENOMIC DNA]</scope>
    <source>
        <strain evidence="1 2">DSM 43173</strain>
    </source>
</reference>
<keyword evidence="2" id="KW-1185">Reference proteome</keyword>
<dbReference type="EMBL" id="JADBEK010000001">
    <property type="protein sequence ID" value="MBE1588614.1"/>
    <property type="molecule type" value="Genomic_DNA"/>
</dbReference>
<protein>
    <submittedName>
        <fullName evidence="1">Uncharacterized protein</fullName>
    </submittedName>
</protein>
<proteinExistence type="predicted"/>
<organism evidence="1 2">
    <name type="scientific">Nonomuraea angiospora</name>
    <dbReference type="NCBI Taxonomy" id="46172"/>
    <lineage>
        <taxon>Bacteria</taxon>
        <taxon>Bacillati</taxon>
        <taxon>Actinomycetota</taxon>
        <taxon>Actinomycetes</taxon>
        <taxon>Streptosporangiales</taxon>
        <taxon>Streptosporangiaceae</taxon>
        <taxon>Nonomuraea</taxon>
    </lineage>
</organism>
<sequence length="75" mass="8077">MLDLRTAGRRFGYPLEMVLRAAADGWRVAETKVGYLPRKGALQVTGTLRGTMRAVSGMRRVTASACRGEPASSHG</sequence>
<name>A0ABR9M704_9ACTN</name>
<evidence type="ECO:0000313" key="2">
    <source>
        <dbReference type="Proteomes" id="UP000633509"/>
    </source>
</evidence>